<reference evidence="3" key="1">
    <citation type="submission" date="2016-10" db="EMBL/GenBank/DDBJ databases">
        <authorList>
            <person name="Varghese N."/>
            <person name="Submissions S."/>
        </authorList>
    </citation>
    <scope>NUCLEOTIDE SEQUENCE [LARGE SCALE GENOMIC DNA]</scope>
    <source>
        <strain evidence="3">CGMCC 1.10118</strain>
    </source>
</reference>
<evidence type="ECO:0000313" key="3">
    <source>
        <dbReference type="Proteomes" id="UP000199170"/>
    </source>
</evidence>
<evidence type="ECO:0000313" key="2">
    <source>
        <dbReference type="EMBL" id="SDY36017.1"/>
    </source>
</evidence>
<sequence>MSLNAGYNLVTDRIEDTEEELPALAFFRRLANNGTLPPRLTVTRLEDLLYETDEEERDEAVRELRDVLRESGSFRGPKAIQFVFDGDLVDDDVFSVRIERGGDAIYLPVGNLFVEEPRVVEAGHAVARK</sequence>
<dbReference type="Pfam" id="PF26277">
    <property type="entry name" value="DUF8076"/>
    <property type="match status" value="1"/>
</dbReference>
<dbReference type="RefSeq" id="WP_089768781.1">
    <property type="nucleotide sequence ID" value="NZ_FNPB01000012.1"/>
</dbReference>
<dbReference type="InterPro" id="IPR058389">
    <property type="entry name" value="DUF8076"/>
</dbReference>
<dbReference type="EMBL" id="FNPB01000012">
    <property type="protein sequence ID" value="SDY36017.1"/>
    <property type="molecule type" value="Genomic_DNA"/>
</dbReference>
<proteinExistence type="predicted"/>
<gene>
    <name evidence="2" type="ORF">SAMN04487946_11269</name>
</gene>
<dbReference type="AlphaFoldDB" id="A0A1H3J892"/>
<feature type="domain" description="DUF8076" evidence="1">
    <location>
        <begin position="3"/>
        <end position="128"/>
    </location>
</feature>
<keyword evidence="3" id="KW-1185">Reference proteome</keyword>
<name>A0A1H3J892_9EURY</name>
<dbReference type="STRING" id="660517.SAMN04487946_11269"/>
<accession>A0A1H3J892</accession>
<organism evidence="2 3">
    <name type="scientific">Halobellus clavatus</name>
    <dbReference type="NCBI Taxonomy" id="660517"/>
    <lineage>
        <taxon>Archaea</taxon>
        <taxon>Methanobacteriati</taxon>
        <taxon>Methanobacteriota</taxon>
        <taxon>Stenosarchaea group</taxon>
        <taxon>Halobacteria</taxon>
        <taxon>Halobacteriales</taxon>
        <taxon>Haloferacaceae</taxon>
        <taxon>Halobellus</taxon>
    </lineage>
</organism>
<protein>
    <recommendedName>
        <fullName evidence="1">DUF8076 domain-containing protein</fullName>
    </recommendedName>
</protein>
<dbReference type="Proteomes" id="UP000199170">
    <property type="component" value="Unassembled WGS sequence"/>
</dbReference>
<evidence type="ECO:0000259" key="1">
    <source>
        <dbReference type="Pfam" id="PF26277"/>
    </source>
</evidence>
<dbReference type="OrthoDB" id="346356at2157"/>